<evidence type="ECO:0000313" key="1">
    <source>
        <dbReference type="EMBL" id="CAH8370077.1"/>
    </source>
</evidence>
<dbReference type="Proteomes" id="UP001642260">
    <property type="component" value="Unassembled WGS sequence"/>
</dbReference>
<protein>
    <submittedName>
        <fullName evidence="1">Uncharacterized protein</fullName>
    </submittedName>
</protein>
<name>A0ABC8L240_ERUVS</name>
<dbReference type="EMBL" id="CAKOAT010421821">
    <property type="protein sequence ID" value="CAH8370077.1"/>
    <property type="molecule type" value="Genomic_DNA"/>
</dbReference>
<proteinExistence type="predicted"/>
<accession>A0ABC8L240</accession>
<dbReference type="AlphaFoldDB" id="A0ABC8L240"/>
<sequence>MSDRIVGVESDDISSETHEHTLTFIACFKLFKFLILRSAEYVIDPLYMNGEDIFVSTSHVIINYIHIVQHVKRFGVAKILNKNLKNLVILKTLYHHHHWWRNIASLAEILVITNSP</sequence>
<organism evidence="1 2">
    <name type="scientific">Eruca vesicaria subsp. sativa</name>
    <name type="common">Garden rocket</name>
    <name type="synonym">Eruca sativa</name>
    <dbReference type="NCBI Taxonomy" id="29727"/>
    <lineage>
        <taxon>Eukaryota</taxon>
        <taxon>Viridiplantae</taxon>
        <taxon>Streptophyta</taxon>
        <taxon>Embryophyta</taxon>
        <taxon>Tracheophyta</taxon>
        <taxon>Spermatophyta</taxon>
        <taxon>Magnoliopsida</taxon>
        <taxon>eudicotyledons</taxon>
        <taxon>Gunneridae</taxon>
        <taxon>Pentapetalae</taxon>
        <taxon>rosids</taxon>
        <taxon>malvids</taxon>
        <taxon>Brassicales</taxon>
        <taxon>Brassicaceae</taxon>
        <taxon>Brassiceae</taxon>
        <taxon>Eruca</taxon>
    </lineage>
</organism>
<gene>
    <name evidence="1" type="ORF">ERUC_LOCUS31277</name>
</gene>
<keyword evidence="2" id="KW-1185">Reference proteome</keyword>
<reference evidence="1 2" key="1">
    <citation type="submission" date="2022-03" db="EMBL/GenBank/DDBJ databases">
        <authorList>
            <person name="Macdonald S."/>
            <person name="Ahmed S."/>
            <person name="Newling K."/>
        </authorList>
    </citation>
    <scope>NUCLEOTIDE SEQUENCE [LARGE SCALE GENOMIC DNA]</scope>
</reference>
<comment type="caution">
    <text evidence="1">The sequence shown here is derived from an EMBL/GenBank/DDBJ whole genome shotgun (WGS) entry which is preliminary data.</text>
</comment>
<evidence type="ECO:0000313" key="2">
    <source>
        <dbReference type="Proteomes" id="UP001642260"/>
    </source>
</evidence>